<dbReference type="EMBL" id="BAABDG010000007">
    <property type="protein sequence ID" value="GAA3906200.1"/>
    <property type="molecule type" value="Genomic_DNA"/>
</dbReference>
<proteinExistence type="predicted"/>
<protein>
    <submittedName>
        <fullName evidence="1">Uncharacterized protein</fullName>
    </submittedName>
</protein>
<accession>A0ABP7LUC0</accession>
<name>A0ABP7LUC0_9GAMM</name>
<organism evidence="1 2">
    <name type="scientific">Gibbsiella dentisursi</name>
    <dbReference type="NCBI Taxonomy" id="796890"/>
    <lineage>
        <taxon>Bacteria</taxon>
        <taxon>Pseudomonadati</taxon>
        <taxon>Pseudomonadota</taxon>
        <taxon>Gammaproteobacteria</taxon>
        <taxon>Enterobacterales</taxon>
        <taxon>Yersiniaceae</taxon>
        <taxon>Gibbsiella</taxon>
    </lineage>
</organism>
<evidence type="ECO:0000313" key="2">
    <source>
        <dbReference type="Proteomes" id="UP001499994"/>
    </source>
</evidence>
<reference evidence="2" key="1">
    <citation type="journal article" date="2019" name="Int. J. Syst. Evol. Microbiol.">
        <title>The Global Catalogue of Microorganisms (GCM) 10K type strain sequencing project: providing services to taxonomists for standard genome sequencing and annotation.</title>
        <authorList>
            <consortium name="The Broad Institute Genomics Platform"/>
            <consortium name="The Broad Institute Genome Sequencing Center for Infectious Disease"/>
            <person name="Wu L."/>
            <person name="Ma J."/>
        </authorList>
    </citation>
    <scope>NUCLEOTIDE SEQUENCE [LARGE SCALE GENOMIC DNA]</scope>
    <source>
        <strain evidence="2">JCM 17201</strain>
    </source>
</reference>
<comment type="caution">
    <text evidence="1">The sequence shown here is derived from an EMBL/GenBank/DDBJ whole genome shotgun (WGS) entry which is preliminary data.</text>
</comment>
<dbReference type="Proteomes" id="UP001499994">
    <property type="component" value="Unassembled WGS sequence"/>
</dbReference>
<keyword evidence="2" id="KW-1185">Reference proteome</keyword>
<evidence type="ECO:0000313" key="1">
    <source>
        <dbReference type="EMBL" id="GAA3906200.1"/>
    </source>
</evidence>
<sequence>MPEANINTYQRGTGQSILTEGGTRHCLNHDCTGSPPAYGVEPWEKHARNKEVMLAKFMKKIF</sequence>
<dbReference type="RefSeq" id="WP_346082303.1">
    <property type="nucleotide sequence ID" value="NZ_BAABDG010000007.1"/>
</dbReference>
<gene>
    <name evidence="1" type="ORF">GCM10022405_34300</name>
</gene>